<dbReference type="EMBL" id="CP034088">
    <property type="protein sequence ID" value="AZG79029.1"/>
    <property type="molecule type" value="Genomic_DNA"/>
</dbReference>
<feature type="compositionally biased region" description="Basic and acidic residues" evidence="1">
    <location>
        <begin position="954"/>
        <end position="988"/>
    </location>
</feature>
<dbReference type="Pfam" id="PF03432">
    <property type="entry name" value="Relaxase"/>
    <property type="match status" value="1"/>
</dbReference>
<dbReference type="AlphaFoldDB" id="A0A3G8MAK3"/>
<evidence type="ECO:0000259" key="2">
    <source>
        <dbReference type="Pfam" id="PF03432"/>
    </source>
</evidence>
<evidence type="ECO:0000313" key="4">
    <source>
        <dbReference type="EMBL" id="AZG79029.1"/>
    </source>
</evidence>
<dbReference type="Proteomes" id="UP000273982">
    <property type="component" value="Plasmid pGW6_2"/>
</dbReference>
<dbReference type="Pfam" id="PF18821">
    <property type="entry name" value="LPD7"/>
    <property type="match status" value="1"/>
</dbReference>
<evidence type="ECO:0000256" key="1">
    <source>
        <dbReference type="SAM" id="MobiDB-lite"/>
    </source>
</evidence>
<feature type="region of interest" description="Disordered" evidence="1">
    <location>
        <begin position="827"/>
        <end position="988"/>
    </location>
</feature>
<dbReference type="InterPro" id="IPR040677">
    <property type="entry name" value="LPD7"/>
</dbReference>
<feature type="compositionally biased region" description="Polar residues" evidence="1">
    <location>
        <begin position="940"/>
        <end position="953"/>
    </location>
</feature>
<reference evidence="4 5" key="1">
    <citation type="submission" date="2018-11" db="EMBL/GenBank/DDBJ databases">
        <title>Genome squencing of methanotrophic bacteria isolated from alkaline groundwater in Korea.</title>
        <authorList>
            <person name="Nguyen L.N."/>
        </authorList>
    </citation>
    <scope>NUCLEOTIDE SEQUENCE [LARGE SCALE GENOMIC DNA]</scope>
    <source>
        <strain evidence="4 5">GW6</strain>
        <plasmid evidence="5">pgw6_2</plasmid>
    </source>
</reference>
<feature type="compositionally biased region" description="Basic and acidic residues" evidence="1">
    <location>
        <begin position="865"/>
        <end position="939"/>
    </location>
</feature>
<sequence length="988" mass="109418">MTTLAALDLSILTEGLQRRLAAKNRAALDDLAAAVQSAERYRAQTANSSRAAPRPRHDERPDTGPRAPAPGEKSRADDELRVKRAVAAKGSVSQTDVSARAPAAVAQTARPSSPALGGRAPATGAAIASVRSALIAKANLAAGSQAAVVKIASFGSGAARAKSLLNYQSDKGELTLERHDGLMITGQRSVADFAATWRAEDGRAPSNDVLQFAMRFDRRLEATQAQDALTEALRGHHYAWRLSQHGAHSRVDIVMTAASRERNAGGRLHRIYDNQRSIDGLRDRLEGAFGRDAEFTDPKWAHGVEGATTALARLTRGGEIEVFGPDGRVLKDEAERLARELPNRPPRAASREANVSLEIAKSWRPHMRSSAPRDFAHVILSAKPGTDKAAFMDAARATLARAFAGHEYVFVMHTNREHIHVHAAVRLVRDDGKRLDPKIQDFARWRDTLAAEARARGIAMENVRRFDQAHAPAYKLKDVKMMERGIAPATVRRRVERVKNREIHRPTREEGRRRAQDAARQWRNVAALSPPRSPPPAPGAVRLYRLDSGGDRRGALFAADMETAAAYAKPGVAARIIYVDVPAARVTELKSSRTQPGKVFVVPRAISALTQPLDSAPSAAIAHFQHRVESALSGRAPLTDTEEKGPMRTTETMIAARDGMADTITKIDKALPDDEARAQFAEQSRRLLDKADEAIAAQTNLEQQKADVQSDRYVKPEPARDLGPIITFERKGDEIHYHRHDETGALQTLAFVDNGKQLDIRDWNNADSVNAALKVASEKWETLNITGSDAYKETVARLAAEHGYKVTNPEMQDRIRELRAEIEINRARIAEGQAQPDERHEAAPMERRDKRDEPARAEGPTSTAAERDIRLQEIRGRVDREAARETEQAYRAREAKEAHDAQTNEQRPYRAHAEAASAREADRSMEDNNRREMPADPRQSEQMQNLREQQSRVLKQDEEQRRVDQENAARINRELAQPRRPEGEGESR</sequence>
<feature type="region of interest" description="Disordered" evidence="1">
    <location>
        <begin position="39"/>
        <end position="80"/>
    </location>
</feature>
<dbReference type="InterPro" id="IPR005094">
    <property type="entry name" value="Endonuclease_MobA/VirD2"/>
</dbReference>
<accession>A0A3G8MAK3</accession>
<dbReference type="KEGG" id="mros:EHO51_19655"/>
<geneLocation type="plasmid" evidence="5">
    <name>pgw6_2</name>
</geneLocation>
<evidence type="ECO:0000313" key="5">
    <source>
        <dbReference type="Proteomes" id="UP000273982"/>
    </source>
</evidence>
<proteinExistence type="predicted"/>
<gene>
    <name evidence="4" type="ORF">EHO51_19655</name>
</gene>
<dbReference type="RefSeq" id="WP_124740533.1">
    <property type="nucleotide sequence ID" value="NZ_CP034088.1"/>
</dbReference>
<feature type="domain" description="Large polyvalent protein-associated" evidence="3">
    <location>
        <begin position="729"/>
        <end position="819"/>
    </location>
</feature>
<feature type="compositionally biased region" description="Basic and acidic residues" evidence="1">
    <location>
        <begin position="836"/>
        <end position="856"/>
    </location>
</feature>
<protein>
    <submittedName>
        <fullName evidence="4">Uncharacterized protein</fullName>
    </submittedName>
</protein>
<keyword evidence="4" id="KW-0614">Plasmid</keyword>
<organism evidence="4 5">
    <name type="scientific">Methylocystis rosea</name>
    <dbReference type="NCBI Taxonomy" id="173366"/>
    <lineage>
        <taxon>Bacteria</taxon>
        <taxon>Pseudomonadati</taxon>
        <taxon>Pseudomonadota</taxon>
        <taxon>Alphaproteobacteria</taxon>
        <taxon>Hyphomicrobiales</taxon>
        <taxon>Methylocystaceae</taxon>
        <taxon>Methylocystis</taxon>
    </lineage>
</organism>
<name>A0A3G8MAK3_9HYPH</name>
<feature type="domain" description="MobA/VirD2-like nuclease" evidence="2">
    <location>
        <begin position="371"/>
        <end position="454"/>
    </location>
</feature>
<evidence type="ECO:0000259" key="3">
    <source>
        <dbReference type="Pfam" id="PF18821"/>
    </source>
</evidence>